<dbReference type="SUPFAM" id="SSF81321">
    <property type="entry name" value="Family A G protein-coupled receptor-like"/>
    <property type="match status" value="1"/>
</dbReference>
<protein>
    <submittedName>
        <fullName evidence="3">Oidioi.mRNA.OKI2018_I69.chr1.g3436.t1.cds</fullName>
    </submittedName>
</protein>
<organism evidence="3 4">
    <name type="scientific">Oikopleura dioica</name>
    <name type="common">Tunicate</name>
    <dbReference type="NCBI Taxonomy" id="34765"/>
    <lineage>
        <taxon>Eukaryota</taxon>
        <taxon>Metazoa</taxon>
        <taxon>Chordata</taxon>
        <taxon>Tunicata</taxon>
        <taxon>Appendicularia</taxon>
        <taxon>Copelata</taxon>
        <taxon>Oikopleuridae</taxon>
        <taxon>Oikopleura</taxon>
    </lineage>
</organism>
<reference evidence="3 4" key="1">
    <citation type="submission" date="2021-04" db="EMBL/GenBank/DDBJ databases">
        <authorList>
            <person name="Bliznina A."/>
        </authorList>
    </citation>
    <scope>NUCLEOTIDE SEQUENCE [LARGE SCALE GENOMIC DNA]</scope>
</reference>
<keyword evidence="2" id="KW-1133">Transmembrane helix</keyword>
<accession>A0ABN7SZL2</accession>
<sequence length="205" mass="23802">MFSGLSSEKTFLSDKYMTTPSQSFDDIFGNTTEFPDCSDKWWEKEPDIAKICDDFLTYCPEEVEENSCRGTADGINQCICPVSTRFRYYVVFVFLTCFALPGGVITYCYYSFIKQITKVHRLVHAVKEEPDLDLMCHQFNNLHILNRTQEEDKSLLSEEIPQEGQETNKRLRDNTEYPANDNNDKLGGRRRICAAPLEAEQWPRF</sequence>
<proteinExistence type="predicted"/>
<keyword evidence="2" id="KW-0812">Transmembrane</keyword>
<evidence type="ECO:0000256" key="2">
    <source>
        <dbReference type="SAM" id="Phobius"/>
    </source>
</evidence>
<name>A0ABN7SZL2_OIKDI</name>
<keyword evidence="2" id="KW-0472">Membrane</keyword>
<feature type="transmembrane region" description="Helical" evidence="2">
    <location>
        <begin position="88"/>
        <end position="112"/>
    </location>
</feature>
<evidence type="ECO:0000256" key="1">
    <source>
        <dbReference type="SAM" id="MobiDB-lite"/>
    </source>
</evidence>
<gene>
    <name evidence="3" type="ORF">OKIOD_LOCUS12201</name>
</gene>
<evidence type="ECO:0000313" key="3">
    <source>
        <dbReference type="EMBL" id="CAG5107672.1"/>
    </source>
</evidence>
<dbReference type="EMBL" id="OU015566">
    <property type="protein sequence ID" value="CAG5107672.1"/>
    <property type="molecule type" value="Genomic_DNA"/>
</dbReference>
<feature type="region of interest" description="Disordered" evidence="1">
    <location>
        <begin position="155"/>
        <end position="188"/>
    </location>
</feature>
<dbReference type="Gene3D" id="1.20.1070.10">
    <property type="entry name" value="Rhodopsin 7-helix transmembrane proteins"/>
    <property type="match status" value="1"/>
</dbReference>
<evidence type="ECO:0000313" key="4">
    <source>
        <dbReference type="Proteomes" id="UP001158576"/>
    </source>
</evidence>
<keyword evidence="4" id="KW-1185">Reference proteome</keyword>
<feature type="compositionally biased region" description="Basic and acidic residues" evidence="1">
    <location>
        <begin position="166"/>
        <end position="175"/>
    </location>
</feature>
<dbReference type="Proteomes" id="UP001158576">
    <property type="component" value="Chromosome 1"/>
</dbReference>